<proteinExistence type="predicted"/>
<evidence type="ECO:0000313" key="2">
    <source>
        <dbReference type="Proteomes" id="UP001163223"/>
    </source>
</evidence>
<dbReference type="EMBL" id="CP113520">
    <property type="protein sequence ID" value="WAJ31266.1"/>
    <property type="molecule type" value="Genomic_DNA"/>
</dbReference>
<name>A0ACD4NWQ3_9HYPH</name>
<keyword evidence="2" id="KW-1185">Reference proteome</keyword>
<reference evidence="1" key="1">
    <citation type="submission" date="2022-11" db="EMBL/GenBank/DDBJ databases">
        <title>beta-Carotene-producing bacterium, Jeongeuplla avenae sp. nov., alleviates the salt stress of Arabidopsis seedlings.</title>
        <authorList>
            <person name="Jiang L."/>
            <person name="Lee J."/>
        </authorList>
    </citation>
    <scope>NUCLEOTIDE SEQUENCE</scope>
    <source>
        <strain evidence="1">DY_R2A_6</strain>
    </source>
</reference>
<protein>
    <submittedName>
        <fullName evidence="1">Heparan-alpha-glucosaminide N-acetyltransferase</fullName>
    </submittedName>
</protein>
<evidence type="ECO:0000313" key="1">
    <source>
        <dbReference type="EMBL" id="WAJ31266.1"/>
    </source>
</evidence>
<gene>
    <name evidence="1" type="ORF">OXU80_14125</name>
</gene>
<organism evidence="1 2">
    <name type="scientific">Antarcticirhabdus aurantiaca</name>
    <dbReference type="NCBI Taxonomy" id="2606717"/>
    <lineage>
        <taxon>Bacteria</taxon>
        <taxon>Pseudomonadati</taxon>
        <taxon>Pseudomonadota</taxon>
        <taxon>Alphaproteobacteria</taxon>
        <taxon>Hyphomicrobiales</taxon>
        <taxon>Aurantimonadaceae</taxon>
        <taxon>Antarcticirhabdus</taxon>
    </lineage>
</organism>
<dbReference type="Proteomes" id="UP001163223">
    <property type="component" value="Chromosome"/>
</dbReference>
<accession>A0ACD4NWQ3</accession>
<sequence length="239" mass="25180">MTTSRLVSVDALRGLAILGVVAYHLVWNLAFFGLVPEEWAIGTSVIVVARLGAGLFLFLVGVGLVLAHGERVRPKAFAIRLVAIIAAAVSISVVTYVLFPDRFIYFGILHCIAAASLVGIVFVRLPSGAALLGSLVLGVTPFLVSTEAFDTRTLAWTGFAETAPSSHDFFPLLPWAGVTLAGVGIASSLRGRSARARSAKPPGPTIRALAWAGRRTLAIYLLHQPILFGAVAAAARLAR</sequence>